<evidence type="ECO:0000256" key="7">
    <source>
        <dbReference type="ARBA" id="ARBA00023128"/>
    </source>
</evidence>
<keyword evidence="5" id="KW-0809">Transit peptide</keyword>
<keyword evidence="4" id="KW-0227">DNA damage</keyword>
<evidence type="ECO:0000256" key="9">
    <source>
        <dbReference type="ARBA" id="ARBA00023271"/>
    </source>
</evidence>
<name>A0A8H6BKZ1_DEKBR</name>
<dbReference type="GO" id="GO:0000725">
    <property type="term" value="P:recombinational repair"/>
    <property type="evidence" value="ECO:0007669"/>
    <property type="project" value="TreeGrafter"/>
</dbReference>
<dbReference type="EMBL" id="JABCYN010000022">
    <property type="protein sequence ID" value="KAF6013339.1"/>
    <property type="molecule type" value="Genomic_DNA"/>
</dbReference>
<sequence length="269" mass="29544">MSDFSAMREAFADQFEGSSGRKSATRTTKASTTQFSDRKASSSAPSSSSAPQSSQNASLSKKAAPAAKTDSLGGVFGTSMQDFSPSEKEHTTLDWSESFHGLGVAPFSKEAQTVLAGKIPDDDIEITPDGLLYLPEIKYRRILNRAFGAGAWGMAPRSETLISKGKYAGGLLTREYGLVVHGRLVSVARGEQQFFAENGVPTATEGCKSNALMRCCKDLGIASELWDPRFIKTFKKKKCEHIFVEHIPTHKKKMIWKRKDTDVEYPFKR</sequence>
<accession>A0A8H6BKZ1</accession>
<dbReference type="PANTHER" id="PTHR31404">
    <property type="entry name" value="MITOCHONDRIAL GENOME MAINTENANCE PROTEIN MGM101"/>
    <property type="match status" value="1"/>
</dbReference>
<keyword evidence="8" id="KW-0234">DNA repair</keyword>
<dbReference type="Proteomes" id="UP000568158">
    <property type="component" value="Unassembled WGS sequence"/>
</dbReference>
<evidence type="ECO:0000256" key="1">
    <source>
        <dbReference type="ARBA" id="ARBA00004436"/>
    </source>
</evidence>
<dbReference type="PANTHER" id="PTHR31404:SF0">
    <property type="entry name" value="MITOCHONDRIAL GENOME MAINTENANCE PROTEIN MGM101"/>
    <property type="match status" value="1"/>
</dbReference>
<evidence type="ECO:0000256" key="2">
    <source>
        <dbReference type="ARBA" id="ARBA00007053"/>
    </source>
</evidence>
<dbReference type="GO" id="GO:0003697">
    <property type="term" value="F:single-stranded DNA binding"/>
    <property type="evidence" value="ECO:0007669"/>
    <property type="project" value="InterPro"/>
</dbReference>
<evidence type="ECO:0000256" key="4">
    <source>
        <dbReference type="ARBA" id="ARBA00022763"/>
    </source>
</evidence>
<evidence type="ECO:0000313" key="11">
    <source>
        <dbReference type="EMBL" id="KAF6013339.1"/>
    </source>
</evidence>
<evidence type="ECO:0000256" key="10">
    <source>
        <dbReference type="SAM" id="MobiDB-lite"/>
    </source>
</evidence>
<keyword evidence="7" id="KW-0496">Mitochondrion</keyword>
<evidence type="ECO:0000256" key="8">
    <source>
        <dbReference type="ARBA" id="ARBA00023204"/>
    </source>
</evidence>
<comment type="caution">
    <text evidence="11">The sequence shown here is derived from an EMBL/GenBank/DDBJ whole genome shotgun (WGS) entry which is preliminary data.</text>
</comment>
<gene>
    <name evidence="11" type="ORF">HII12_002055</name>
</gene>
<feature type="region of interest" description="Disordered" evidence="10">
    <location>
        <begin position="1"/>
        <end position="72"/>
    </location>
</feature>
<dbReference type="Pfam" id="PF06420">
    <property type="entry name" value="Mgm101p"/>
    <property type="match status" value="1"/>
</dbReference>
<feature type="compositionally biased region" description="Low complexity" evidence="10">
    <location>
        <begin position="21"/>
        <end position="33"/>
    </location>
</feature>
<dbReference type="GO" id="GO:0000262">
    <property type="term" value="C:mitochondrial chromosome"/>
    <property type="evidence" value="ECO:0007669"/>
    <property type="project" value="InterPro"/>
</dbReference>
<organism evidence="11 12">
    <name type="scientific">Dekkera bruxellensis</name>
    <name type="common">Brettanomyces custersii</name>
    <dbReference type="NCBI Taxonomy" id="5007"/>
    <lineage>
        <taxon>Eukaryota</taxon>
        <taxon>Fungi</taxon>
        <taxon>Dikarya</taxon>
        <taxon>Ascomycota</taxon>
        <taxon>Saccharomycotina</taxon>
        <taxon>Pichiomycetes</taxon>
        <taxon>Pichiales</taxon>
        <taxon>Pichiaceae</taxon>
        <taxon>Brettanomyces</taxon>
    </lineage>
</organism>
<reference evidence="11 12" key="1">
    <citation type="journal article" date="2020" name="Appl. Microbiol. Biotechnol.">
        <title>Targeted gene deletion in Brettanomyces bruxellensis with an expression-free CRISPR-Cas9 system.</title>
        <authorList>
            <person name="Varela C."/>
            <person name="Bartel C."/>
            <person name="Onetto C."/>
            <person name="Borneman A."/>
        </authorList>
    </citation>
    <scope>NUCLEOTIDE SEQUENCE [LARGE SCALE GENOMIC DNA]</scope>
    <source>
        <strain evidence="11 12">AWRI1613</strain>
    </source>
</reference>
<comment type="subcellular location">
    <subcellularLocation>
        <location evidence="1">Mitochondrion matrix</location>
        <location evidence="1">Mitochondrion nucleoid</location>
    </subcellularLocation>
</comment>
<proteinExistence type="inferred from homology"/>
<feature type="compositionally biased region" description="Low complexity" evidence="10">
    <location>
        <begin position="41"/>
        <end position="68"/>
    </location>
</feature>
<evidence type="ECO:0000313" key="12">
    <source>
        <dbReference type="Proteomes" id="UP000568158"/>
    </source>
</evidence>
<dbReference type="GO" id="GO:0036297">
    <property type="term" value="P:interstrand cross-link repair"/>
    <property type="evidence" value="ECO:0007669"/>
    <property type="project" value="TreeGrafter"/>
</dbReference>
<evidence type="ECO:0000256" key="6">
    <source>
        <dbReference type="ARBA" id="ARBA00023125"/>
    </source>
</evidence>
<keyword evidence="9" id="KW-1135">Mitochondrion nucleoid</keyword>
<evidence type="ECO:0000256" key="5">
    <source>
        <dbReference type="ARBA" id="ARBA00022946"/>
    </source>
</evidence>
<dbReference type="InterPro" id="IPR009446">
    <property type="entry name" value="Mgm101"/>
</dbReference>
<dbReference type="AlphaFoldDB" id="A0A8H6BKZ1"/>
<protein>
    <recommendedName>
        <fullName evidence="3">Mitochondrial genome maintenance protein MGM101</fullName>
    </recommendedName>
</protein>
<evidence type="ECO:0000256" key="3">
    <source>
        <dbReference type="ARBA" id="ARBA00013628"/>
    </source>
</evidence>
<comment type="similarity">
    <text evidence="2">Belongs to the MGM101 family.</text>
</comment>
<keyword evidence="6" id="KW-0238">DNA-binding</keyword>